<protein>
    <submittedName>
        <fullName evidence="4">MgtC/SapB family protein</fullName>
    </submittedName>
</protein>
<evidence type="ECO:0000259" key="2">
    <source>
        <dbReference type="Pfam" id="PF02308"/>
    </source>
</evidence>
<feature type="transmembrane region" description="Helical" evidence="1">
    <location>
        <begin position="362"/>
        <end position="383"/>
    </location>
</feature>
<dbReference type="InterPro" id="IPR025105">
    <property type="entry name" value="DUF4010"/>
</dbReference>
<feature type="transmembrane region" description="Helical" evidence="1">
    <location>
        <begin position="228"/>
        <end position="252"/>
    </location>
</feature>
<evidence type="ECO:0000313" key="4">
    <source>
        <dbReference type="EMBL" id="GMM59763.1"/>
    </source>
</evidence>
<feature type="transmembrane region" description="Helical" evidence="1">
    <location>
        <begin position="200"/>
        <end position="221"/>
    </location>
</feature>
<keyword evidence="1" id="KW-0472">Membrane</keyword>
<dbReference type="PANTHER" id="PTHR39084">
    <property type="entry name" value="MEMBRANE PROTEIN-RELATED"/>
    <property type="match status" value="1"/>
</dbReference>
<feature type="transmembrane region" description="Helical" evidence="1">
    <location>
        <begin position="58"/>
        <end position="75"/>
    </location>
</feature>
<dbReference type="Pfam" id="PF02308">
    <property type="entry name" value="MgtC"/>
    <property type="match status" value="1"/>
</dbReference>
<name>A0ABQ6P3C6_9SPHN</name>
<sequence length="415" mass="42441">MADIALMHHLLIALGIGLLIGAERERRKAQRPASAGLRSFTIASLMGCASALTPWNWMSGVILACITALALFSNWQRRASGDPGITTEIALITTTLLGALSVGAPALAGAGAVLITIILAARDPLHRFVGQMVTADEVADVLLISGATLIILPMLPDRPMGPFAALNPHAIWLVVIMILGINAVGQLATRLLGARLGVPMLGLVSGFISSSATIGAMGAWVRVNPASLSAGVAAAVLSTVANYVQMAVVIAVTDRSAFVATAAPVAAAALAAALSGGWFMMVAWRETSAEPPKFSRSFNVMIALMFAAMLAGMLILVAAMRAWFGAVGIAAAAAIGGVLDVHAAVISIATQVNERTITSTQAIVPVLIACTTSSIAKMLFSATAGTRAFAARVIPAQAGIIAASWIAGLVALQIL</sequence>
<feature type="transmembrane region" description="Helical" evidence="1">
    <location>
        <begin position="96"/>
        <end position="121"/>
    </location>
</feature>
<dbReference type="RefSeq" id="WP_317973607.1">
    <property type="nucleotide sequence ID" value="NZ_BTFW01000001.1"/>
</dbReference>
<feature type="transmembrane region" description="Helical" evidence="1">
    <location>
        <begin position="326"/>
        <end position="350"/>
    </location>
</feature>
<proteinExistence type="predicted"/>
<dbReference type="PANTHER" id="PTHR39084:SF1">
    <property type="entry name" value="DUF4010 DOMAIN-CONTAINING PROTEIN"/>
    <property type="match status" value="1"/>
</dbReference>
<keyword evidence="1" id="KW-1133">Transmembrane helix</keyword>
<organism evidence="4 5">
    <name type="scientific">Novosphingobium pituita</name>
    <dbReference type="NCBI Taxonomy" id="3056842"/>
    <lineage>
        <taxon>Bacteria</taxon>
        <taxon>Pseudomonadati</taxon>
        <taxon>Pseudomonadota</taxon>
        <taxon>Alphaproteobacteria</taxon>
        <taxon>Sphingomonadales</taxon>
        <taxon>Sphingomonadaceae</taxon>
        <taxon>Novosphingobium</taxon>
    </lineage>
</organism>
<evidence type="ECO:0000313" key="5">
    <source>
        <dbReference type="Proteomes" id="UP001187221"/>
    </source>
</evidence>
<feature type="transmembrane region" description="Helical" evidence="1">
    <location>
        <begin position="258"/>
        <end position="279"/>
    </location>
</feature>
<feature type="transmembrane region" description="Helical" evidence="1">
    <location>
        <begin position="170"/>
        <end position="188"/>
    </location>
</feature>
<dbReference type="EMBL" id="BTFW01000001">
    <property type="protein sequence ID" value="GMM59763.1"/>
    <property type="molecule type" value="Genomic_DNA"/>
</dbReference>
<feature type="transmembrane region" description="Helical" evidence="1">
    <location>
        <begin position="35"/>
        <end position="52"/>
    </location>
</feature>
<comment type="caution">
    <text evidence="4">The sequence shown here is derived from an EMBL/GenBank/DDBJ whole genome shotgun (WGS) entry which is preliminary data.</text>
</comment>
<reference evidence="4 5" key="1">
    <citation type="submission" date="2023-06" db="EMBL/GenBank/DDBJ databases">
        <title>Draft genome sequence of Novosphingobium sp. strain IK01.</title>
        <authorList>
            <person name="Hatamoto M."/>
            <person name="Ikarashi T."/>
            <person name="Yamaguchi T."/>
        </authorList>
    </citation>
    <scope>NUCLEOTIDE SEQUENCE [LARGE SCALE GENOMIC DNA]</scope>
    <source>
        <strain evidence="4 5">IK01</strain>
    </source>
</reference>
<feature type="domain" description="DUF4010" evidence="3">
    <location>
        <begin position="176"/>
        <end position="385"/>
    </location>
</feature>
<feature type="domain" description="MgtC/SapB/SrpB/YhiD N-terminal" evidence="2">
    <location>
        <begin position="10"/>
        <end position="128"/>
    </location>
</feature>
<feature type="transmembrane region" description="Helical" evidence="1">
    <location>
        <begin position="6"/>
        <end position="23"/>
    </location>
</feature>
<evidence type="ECO:0000259" key="3">
    <source>
        <dbReference type="Pfam" id="PF13194"/>
    </source>
</evidence>
<dbReference type="Proteomes" id="UP001187221">
    <property type="component" value="Unassembled WGS sequence"/>
</dbReference>
<gene>
    <name evidence="4" type="ORF">NUTIK01_05400</name>
</gene>
<feature type="transmembrane region" description="Helical" evidence="1">
    <location>
        <begin position="389"/>
        <end position="412"/>
    </location>
</feature>
<feature type="transmembrane region" description="Helical" evidence="1">
    <location>
        <begin position="300"/>
        <end position="320"/>
    </location>
</feature>
<keyword evidence="5" id="KW-1185">Reference proteome</keyword>
<evidence type="ECO:0000256" key="1">
    <source>
        <dbReference type="SAM" id="Phobius"/>
    </source>
</evidence>
<dbReference type="Pfam" id="PF13194">
    <property type="entry name" value="DUF4010"/>
    <property type="match status" value="1"/>
</dbReference>
<keyword evidence="1" id="KW-0812">Transmembrane</keyword>
<dbReference type="InterPro" id="IPR049177">
    <property type="entry name" value="MgtC_SapB_SrpB_YhiD_N"/>
</dbReference>
<accession>A0ABQ6P3C6</accession>